<reference evidence="3" key="1">
    <citation type="submission" date="2020-08" db="EMBL/GenBank/DDBJ databases">
        <title>Whole genome shotgun sequence of Polymorphospora rubra NBRC 101157.</title>
        <authorList>
            <person name="Komaki H."/>
            <person name="Tamura T."/>
        </authorList>
    </citation>
    <scope>NUCLEOTIDE SEQUENCE</scope>
    <source>
        <strain evidence="3">NBRC 101157</strain>
    </source>
</reference>
<proteinExistence type="predicted"/>
<feature type="transmembrane region" description="Helical" evidence="2">
    <location>
        <begin position="62"/>
        <end position="86"/>
    </location>
</feature>
<evidence type="ECO:0000256" key="2">
    <source>
        <dbReference type="SAM" id="Phobius"/>
    </source>
</evidence>
<dbReference type="AlphaFoldDB" id="A0A810N0B7"/>
<accession>A0A810N0B7</accession>
<feature type="transmembrane region" description="Helical" evidence="2">
    <location>
        <begin position="33"/>
        <end position="56"/>
    </location>
</feature>
<organism evidence="3 4">
    <name type="scientific">Polymorphospora rubra</name>
    <dbReference type="NCBI Taxonomy" id="338584"/>
    <lineage>
        <taxon>Bacteria</taxon>
        <taxon>Bacillati</taxon>
        <taxon>Actinomycetota</taxon>
        <taxon>Actinomycetes</taxon>
        <taxon>Micromonosporales</taxon>
        <taxon>Micromonosporaceae</taxon>
        <taxon>Polymorphospora</taxon>
    </lineage>
</organism>
<dbReference type="RefSeq" id="WP_212824573.1">
    <property type="nucleotide sequence ID" value="NZ_AP023359.1"/>
</dbReference>
<feature type="region of interest" description="Disordered" evidence="1">
    <location>
        <begin position="1"/>
        <end position="24"/>
    </location>
</feature>
<sequence length="91" mass="9511">MSQRETLPAPGHLDRPYRLHTLARPDPGRRRTAILLALLSGPIAGLLCVLLANSLLAGASGWLQAAVFVVVGFATGSAVLGVLATVDARDR</sequence>
<keyword evidence="2" id="KW-1133">Transmembrane helix</keyword>
<dbReference type="KEGG" id="pry:Prubr_22540"/>
<evidence type="ECO:0000313" key="3">
    <source>
        <dbReference type="EMBL" id="BCJ65233.1"/>
    </source>
</evidence>
<dbReference type="Proteomes" id="UP000680866">
    <property type="component" value="Chromosome"/>
</dbReference>
<dbReference type="EMBL" id="AP023359">
    <property type="protein sequence ID" value="BCJ65233.1"/>
    <property type="molecule type" value="Genomic_DNA"/>
</dbReference>
<protein>
    <submittedName>
        <fullName evidence="3">Uncharacterized protein</fullName>
    </submittedName>
</protein>
<gene>
    <name evidence="3" type="ORF">Prubr_22540</name>
</gene>
<evidence type="ECO:0000256" key="1">
    <source>
        <dbReference type="SAM" id="MobiDB-lite"/>
    </source>
</evidence>
<evidence type="ECO:0000313" key="4">
    <source>
        <dbReference type="Proteomes" id="UP000680866"/>
    </source>
</evidence>
<name>A0A810N0B7_9ACTN</name>
<keyword evidence="4" id="KW-1185">Reference proteome</keyword>
<keyword evidence="2" id="KW-0472">Membrane</keyword>
<keyword evidence="2" id="KW-0812">Transmembrane</keyword>